<evidence type="ECO:0000313" key="1">
    <source>
        <dbReference type="EMBL" id="KAI3753907.1"/>
    </source>
</evidence>
<accession>A0ACB9E552</accession>
<sequence>MVQNFPPTAQRAQQYHCIEGPQLHSSPLPLLPASLPFLRQHLQIPMASPIARQGMRLQLRCSKAFALGLTFWHSLPP</sequence>
<comment type="caution">
    <text evidence="1">The sequence shown here is derived from an EMBL/GenBank/DDBJ whole genome shotgun (WGS) entry which is preliminary data.</text>
</comment>
<keyword evidence="2" id="KW-1185">Reference proteome</keyword>
<reference evidence="1 2" key="2">
    <citation type="journal article" date="2022" name="Mol. Ecol. Resour.">
        <title>The genomes of chicory, endive, great burdock and yacon provide insights into Asteraceae paleo-polyploidization history and plant inulin production.</title>
        <authorList>
            <person name="Fan W."/>
            <person name="Wang S."/>
            <person name="Wang H."/>
            <person name="Wang A."/>
            <person name="Jiang F."/>
            <person name="Liu H."/>
            <person name="Zhao H."/>
            <person name="Xu D."/>
            <person name="Zhang Y."/>
        </authorList>
    </citation>
    <scope>NUCLEOTIDE SEQUENCE [LARGE SCALE GENOMIC DNA]</scope>
    <source>
        <strain evidence="2">cv. Punajuju</strain>
        <tissue evidence="1">Leaves</tissue>
    </source>
</reference>
<gene>
    <name evidence="1" type="ORF">L2E82_25972</name>
</gene>
<name>A0ACB9E552_CICIN</name>
<proteinExistence type="predicted"/>
<organism evidence="1 2">
    <name type="scientific">Cichorium intybus</name>
    <name type="common">Chicory</name>
    <dbReference type="NCBI Taxonomy" id="13427"/>
    <lineage>
        <taxon>Eukaryota</taxon>
        <taxon>Viridiplantae</taxon>
        <taxon>Streptophyta</taxon>
        <taxon>Embryophyta</taxon>
        <taxon>Tracheophyta</taxon>
        <taxon>Spermatophyta</taxon>
        <taxon>Magnoliopsida</taxon>
        <taxon>eudicotyledons</taxon>
        <taxon>Gunneridae</taxon>
        <taxon>Pentapetalae</taxon>
        <taxon>asterids</taxon>
        <taxon>campanulids</taxon>
        <taxon>Asterales</taxon>
        <taxon>Asteraceae</taxon>
        <taxon>Cichorioideae</taxon>
        <taxon>Cichorieae</taxon>
        <taxon>Cichoriinae</taxon>
        <taxon>Cichorium</taxon>
    </lineage>
</organism>
<evidence type="ECO:0000313" key="2">
    <source>
        <dbReference type="Proteomes" id="UP001055811"/>
    </source>
</evidence>
<protein>
    <submittedName>
        <fullName evidence="1">Uncharacterized protein</fullName>
    </submittedName>
</protein>
<dbReference type="EMBL" id="CM042012">
    <property type="protein sequence ID" value="KAI3753907.1"/>
    <property type="molecule type" value="Genomic_DNA"/>
</dbReference>
<reference evidence="2" key="1">
    <citation type="journal article" date="2022" name="Mol. Ecol. Resour.">
        <title>The genomes of chicory, endive, great burdock and yacon provide insights into Asteraceae palaeo-polyploidization history and plant inulin production.</title>
        <authorList>
            <person name="Fan W."/>
            <person name="Wang S."/>
            <person name="Wang H."/>
            <person name="Wang A."/>
            <person name="Jiang F."/>
            <person name="Liu H."/>
            <person name="Zhao H."/>
            <person name="Xu D."/>
            <person name="Zhang Y."/>
        </authorList>
    </citation>
    <scope>NUCLEOTIDE SEQUENCE [LARGE SCALE GENOMIC DNA]</scope>
    <source>
        <strain evidence="2">cv. Punajuju</strain>
    </source>
</reference>
<dbReference type="Proteomes" id="UP001055811">
    <property type="component" value="Linkage Group LG04"/>
</dbReference>